<keyword evidence="3" id="KW-1185">Reference proteome</keyword>
<feature type="compositionally biased region" description="Polar residues" evidence="1">
    <location>
        <begin position="188"/>
        <end position="206"/>
    </location>
</feature>
<dbReference type="PANTHER" id="PTHR47510:SF3">
    <property type="entry name" value="ENDO_EXONUCLEASE_PHOSPHATASE DOMAIN-CONTAINING PROTEIN"/>
    <property type="match status" value="1"/>
</dbReference>
<proteinExistence type="predicted"/>
<feature type="region of interest" description="Disordered" evidence="1">
    <location>
        <begin position="290"/>
        <end position="329"/>
    </location>
</feature>
<evidence type="ECO:0008006" key="4">
    <source>
        <dbReference type="Google" id="ProtNLM"/>
    </source>
</evidence>
<comment type="caution">
    <text evidence="2">The sequence shown here is derived from an EMBL/GenBank/DDBJ whole genome shotgun (WGS) entry which is preliminary data.</text>
</comment>
<dbReference type="STRING" id="46731.A0A3M6UN87"/>
<dbReference type="InterPro" id="IPR036691">
    <property type="entry name" value="Endo/exonu/phosph_ase_sf"/>
</dbReference>
<dbReference type="Gene3D" id="3.60.10.10">
    <property type="entry name" value="Endonuclease/exonuclease/phosphatase"/>
    <property type="match status" value="1"/>
</dbReference>
<dbReference type="EMBL" id="RCHS01001121">
    <property type="protein sequence ID" value="RMX55105.1"/>
    <property type="molecule type" value="Genomic_DNA"/>
</dbReference>
<accession>A0A3M6UN87</accession>
<evidence type="ECO:0000256" key="1">
    <source>
        <dbReference type="SAM" id="MobiDB-lite"/>
    </source>
</evidence>
<dbReference type="Proteomes" id="UP000275408">
    <property type="component" value="Unassembled WGS sequence"/>
</dbReference>
<feature type="compositionally biased region" description="Acidic residues" evidence="1">
    <location>
        <begin position="316"/>
        <end position="328"/>
    </location>
</feature>
<sequence length="396" mass="44708">MIRKDRLDRGGGGVAIICRGDWKIERLEGPLSSVFESLWLRVSTPNSVYYACVVYHPDESLYDQEELLDFLTASCEHLMAVNPNCTIIIAGDVNQLKYKDLLVHASLSQMVKKPTRRVNILDVFMTNTPYLWDKVRNRLLRRSKRLPVGLEDRINHLIRENQRHAVMQDSCMSVKLIETSLLRRKRNVPSTSTSTAPPKYGQSSASFEADAPPSERKKDNKVRPGHGRHRPETKAKIDRPSKSGSDLWEMVEYSDPFSVHYGTTSPIEGHPEFSSSSMAIPNSFSAVSTVSLSTEGPDQLDDCRGSDYEVHSNSGNDDDSDSWEDVTEDSGARRFQFVDPVAEMLDSVVQSGVLPREHIFYKLVSSALKYGSYDHSKGEKYQWDPTVVGRDRSSSW</sequence>
<evidence type="ECO:0000313" key="3">
    <source>
        <dbReference type="Proteomes" id="UP000275408"/>
    </source>
</evidence>
<gene>
    <name evidence="2" type="ORF">pdam_00024793</name>
</gene>
<feature type="compositionally biased region" description="Basic and acidic residues" evidence="1">
    <location>
        <begin position="301"/>
        <end position="310"/>
    </location>
</feature>
<dbReference type="AlphaFoldDB" id="A0A3M6UN87"/>
<dbReference type="PANTHER" id="PTHR47510">
    <property type="entry name" value="REVERSE TRANSCRIPTASE DOMAIN-CONTAINING PROTEIN"/>
    <property type="match status" value="1"/>
</dbReference>
<feature type="compositionally biased region" description="Basic and acidic residues" evidence="1">
    <location>
        <begin position="213"/>
        <end position="222"/>
    </location>
</feature>
<reference evidence="2 3" key="1">
    <citation type="journal article" date="2018" name="Sci. Rep.">
        <title>Comparative analysis of the Pocillopora damicornis genome highlights role of immune system in coral evolution.</title>
        <authorList>
            <person name="Cunning R."/>
            <person name="Bay R.A."/>
            <person name="Gillette P."/>
            <person name="Baker A.C."/>
            <person name="Traylor-Knowles N."/>
        </authorList>
    </citation>
    <scope>NUCLEOTIDE SEQUENCE [LARGE SCALE GENOMIC DNA]</scope>
    <source>
        <strain evidence="2">RSMAS</strain>
        <tissue evidence="2">Whole animal</tissue>
    </source>
</reference>
<protein>
    <recommendedName>
        <fullName evidence="4">Endonuclease/exonuclease/phosphatase domain-containing protein</fullName>
    </recommendedName>
</protein>
<dbReference type="SUPFAM" id="SSF56219">
    <property type="entry name" value="DNase I-like"/>
    <property type="match status" value="1"/>
</dbReference>
<feature type="region of interest" description="Disordered" evidence="1">
    <location>
        <begin position="184"/>
        <end position="244"/>
    </location>
</feature>
<feature type="compositionally biased region" description="Basic and acidic residues" evidence="1">
    <location>
        <begin position="230"/>
        <end position="241"/>
    </location>
</feature>
<organism evidence="2 3">
    <name type="scientific">Pocillopora damicornis</name>
    <name type="common">Cauliflower coral</name>
    <name type="synonym">Millepora damicornis</name>
    <dbReference type="NCBI Taxonomy" id="46731"/>
    <lineage>
        <taxon>Eukaryota</taxon>
        <taxon>Metazoa</taxon>
        <taxon>Cnidaria</taxon>
        <taxon>Anthozoa</taxon>
        <taxon>Hexacorallia</taxon>
        <taxon>Scleractinia</taxon>
        <taxon>Astrocoeniina</taxon>
        <taxon>Pocilloporidae</taxon>
        <taxon>Pocillopora</taxon>
    </lineage>
</organism>
<evidence type="ECO:0000313" key="2">
    <source>
        <dbReference type="EMBL" id="RMX55105.1"/>
    </source>
</evidence>
<name>A0A3M6UN87_POCDA</name>